<dbReference type="SMART" id="SM00450">
    <property type="entry name" value="RHOD"/>
    <property type="match status" value="1"/>
</dbReference>
<dbReference type="GO" id="GO:0006749">
    <property type="term" value="P:glutathione metabolic process"/>
    <property type="evidence" value="ECO:0007669"/>
    <property type="project" value="InterPro"/>
</dbReference>
<dbReference type="InterPro" id="IPR001279">
    <property type="entry name" value="Metallo-B-lactamas"/>
</dbReference>
<protein>
    <recommendedName>
        <fullName evidence="1">Rhodanese domain-containing protein</fullName>
    </recommendedName>
</protein>
<dbReference type="SMART" id="SM00849">
    <property type="entry name" value="Lactamase_B"/>
    <property type="match status" value="1"/>
</dbReference>
<dbReference type="SUPFAM" id="SSF56281">
    <property type="entry name" value="Metallo-hydrolase/oxidoreductase"/>
    <property type="match status" value="1"/>
</dbReference>
<dbReference type="InterPro" id="IPR044528">
    <property type="entry name" value="POD-like_MBL-fold"/>
</dbReference>
<dbReference type="Proteomes" id="UP000177583">
    <property type="component" value="Unassembled WGS sequence"/>
</dbReference>
<evidence type="ECO:0000259" key="1">
    <source>
        <dbReference type="PROSITE" id="PS50206"/>
    </source>
</evidence>
<accession>A0A1F6GT02</accession>
<dbReference type="InterPro" id="IPR001763">
    <property type="entry name" value="Rhodanese-like_dom"/>
</dbReference>
<dbReference type="InterPro" id="IPR051682">
    <property type="entry name" value="Mito_Persulfide_Diox"/>
</dbReference>
<sequence>MELKSYTAQELWDWAFGSVPKFLLLDVRNDKDFARSKVEAPGLWVQNLSYIDFIEEEAESLGKVAAQKDQPVRIVCAKDGSARYVAEVLVKAGFSNVASLAGGITTWGDLLVHKLVHLDQEFELYQFQRPGKGSLSYALVGHAQMWVFDPARVLEPYLTLAKSKGVVITNLFETHLQADYVSGGKALAAATGAKLWGHPGDFAGADYKIGPVTDHQNWELSKNLAVTAIHTPGHTPGSTSYQIAGTFLLTGDALLIHSLGRPDLGGMWEPWAKEEFVTLETKIKAWPDSQILLPGHFSDWTERNPQGLFARSLGEVKALNPEIFLPMKEDEFLAYIQGRVRPQPEEYSVIRTLNLGQGEKSEAELKELDLGKNQCAASTH</sequence>
<dbReference type="EMBL" id="MFNF01000037">
    <property type="protein sequence ID" value="OGH01214.1"/>
    <property type="molecule type" value="Genomic_DNA"/>
</dbReference>
<gene>
    <name evidence="2" type="ORF">A2557_00970</name>
</gene>
<evidence type="ECO:0000313" key="2">
    <source>
        <dbReference type="EMBL" id="OGH01214.1"/>
    </source>
</evidence>
<evidence type="ECO:0000313" key="3">
    <source>
        <dbReference type="Proteomes" id="UP000177583"/>
    </source>
</evidence>
<dbReference type="GO" id="GO:0070813">
    <property type="term" value="P:hydrogen sulfide metabolic process"/>
    <property type="evidence" value="ECO:0007669"/>
    <property type="project" value="TreeGrafter"/>
</dbReference>
<dbReference type="Pfam" id="PF00581">
    <property type="entry name" value="Rhodanese"/>
    <property type="match status" value="1"/>
</dbReference>
<reference evidence="2 3" key="1">
    <citation type="journal article" date="2016" name="Nat. Commun.">
        <title>Thousands of microbial genomes shed light on interconnected biogeochemical processes in an aquifer system.</title>
        <authorList>
            <person name="Anantharaman K."/>
            <person name="Brown C.T."/>
            <person name="Hug L.A."/>
            <person name="Sharon I."/>
            <person name="Castelle C.J."/>
            <person name="Probst A.J."/>
            <person name="Thomas B.C."/>
            <person name="Singh A."/>
            <person name="Wilkins M.J."/>
            <person name="Karaoz U."/>
            <person name="Brodie E.L."/>
            <person name="Williams K.H."/>
            <person name="Hubbard S.S."/>
            <person name="Banfield J.F."/>
        </authorList>
    </citation>
    <scope>NUCLEOTIDE SEQUENCE [LARGE SCALE GENOMIC DNA]</scope>
</reference>
<dbReference type="PANTHER" id="PTHR43084:SF7">
    <property type="entry name" value="BETA-LACTAMASE DOMAIN PROTEIN"/>
    <property type="match status" value="1"/>
</dbReference>
<dbReference type="InterPro" id="IPR036873">
    <property type="entry name" value="Rhodanese-like_dom_sf"/>
</dbReference>
<dbReference type="PROSITE" id="PS50206">
    <property type="entry name" value="RHODANESE_3"/>
    <property type="match status" value="1"/>
</dbReference>
<dbReference type="GO" id="GO:0050313">
    <property type="term" value="F:sulfur dioxygenase activity"/>
    <property type="evidence" value="ECO:0007669"/>
    <property type="project" value="InterPro"/>
</dbReference>
<comment type="caution">
    <text evidence="2">The sequence shown here is derived from an EMBL/GenBank/DDBJ whole genome shotgun (WGS) entry which is preliminary data.</text>
</comment>
<organism evidence="2 3">
    <name type="scientific">Candidatus Lambdaproteobacteria bacterium RIFOXYD2_FULL_56_26</name>
    <dbReference type="NCBI Taxonomy" id="1817773"/>
    <lineage>
        <taxon>Bacteria</taxon>
        <taxon>Pseudomonadati</taxon>
        <taxon>Pseudomonadota</taxon>
        <taxon>Candidatus Lambdaproteobacteria</taxon>
    </lineage>
</organism>
<dbReference type="SUPFAM" id="SSF52821">
    <property type="entry name" value="Rhodanese/Cell cycle control phosphatase"/>
    <property type="match status" value="1"/>
</dbReference>
<feature type="domain" description="Rhodanese" evidence="1">
    <location>
        <begin position="18"/>
        <end position="113"/>
    </location>
</feature>
<dbReference type="AlphaFoldDB" id="A0A1F6GT02"/>
<dbReference type="Gene3D" id="3.60.15.10">
    <property type="entry name" value="Ribonuclease Z/Hydroxyacylglutathione hydrolase-like"/>
    <property type="match status" value="1"/>
</dbReference>
<dbReference type="InterPro" id="IPR036866">
    <property type="entry name" value="RibonucZ/Hydroxyglut_hydro"/>
</dbReference>
<dbReference type="PANTHER" id="PTHR43084">
    <property type="entry name" value="PERSULFIDE DIOXYGENASE ETHE1"/>
    <property type="match status" value="1"/>
</dbReference>
<dbReference type="CDD" id="cd07724">
    <property type="entry name" value="POD-like_MBL-fold"/>
    <property type="match status" value="1"/>
</dbReference>
<dbReference type="Pfam" id="PF00753">
    <property type="entry name" value="Lactamase_B"/>
    <property type="match status" value="1"/>
</dbReference>
<name>A0A1F6GT02_9PROT</name>
<proteinExistence type="predicted"/>
<dbReference type="Gene3D" id="3.40.250.10">
    <property type="entry name" value="Rhodanese-like domain"/>
    <property type="match status" value="1"/>
</dbReference>